<evidence type="ECO:0000259" key="4">
    <source>
        <dbReference type="PROSITE" id="PS01124"/>
    </source>
</evidence>
<reference evidence="5 6" key="1">
    <citation type="submission" date="2019-04" db="EMBL/GenBank/DDBJ databases">
        <title>Cohnella sp. nov. isolated from preserved vegetables.</title>
        <authorList>
            <person name="Lin S.-Y."/>
            <person name="Hung M.-H."/>
            <person name="Young C.-C."/>
        </authorList>
    </citation>
    <scope>NUCLEOTIDE SEQUENCE [LARGE SCALE GENOMIC DNA]</scope>
    <source>
        <strain evidence="5 6">CC-MHH1044</strain>
    </source>
</reference>
<dbReference type="RefSeq" id="WP_136372358.1">
    <property type="nucleotide sequence ID" value="NZ_SSOB01000037.1"/>
</dbReference>
<keyword evidence="3" id="KW-0804">Transcription</keyword>
<evidence type="ECO:0000256" key="1">
    <source>
        <dbReference type="ARBA" id="ARBA00023015"/>
    </source>
</evidence>
<dbReference type="CDD" id="cd02208">
    <property type="entry name" value="cupin_RmlC-like"/>
    <property type="match status" value="1"/>
</dbReference>
<dbReference type="SUPFAM" id="SSF46689">
    <property type="entry name" value="Homeodomain-like"/>
    <property type="match status" value="2"/>
</dbReference>
<dbReference type="EMBL" id="SSOB01000037">
    <property type="protein sequence ID" value="THF74845.1"/>
    <property type="molecule type" value="Genomic_DNA"/>
</dbReference>
<dbReference type="Proteomes" id="UP000310636">
    <property type="component" value="Unassembled WGS sequence"/>
</dbReference>
<evidence type="ECO:0000256" key="2">
    <source>
        <dbReference type="ARBA" id="ARBA00023125"/>
    </source>
</evidence>
<evidence type="ECO:0000313" key="6">
    <source>
        <dbReference type="Proteomes" id="UP000310636"/>
    </source>
</evidence>
<organism evidence="5 6">
    <name type="scientific">Cohnella fermenti</name>
    <dbReference type="NCBI Taxonomy" id="2565925"/>
    <lineage>
        <taxon>Bacteria</taxon>
        <taxon>Bacillati</taxon>
        <taxon>Bacillota</taxon>
        <taxon>Bacilli</taxon>
        <taxon>Bacillales</taxon>
        <taxon>Paenibacillaceae</taxon>
        <taxon>Cohnella</taxon>
    </lineage>
</organism>
<dbReference type="InterPro" id="IPR037923">
    <property type="entry name" value="HTH-like"/>
</dbReference>
<gene>
    <name evidence="5" type="ORF">E6C55_23985</name>
</gene>
<dbReference type="PRINTS" id="PR00032">
    <property type="entry name" value="HTHARAC"/>
</dbReference>
<dbReference type="Gene3D" id="1.10.10.60">
    <property type="entry name" value="Homeodomain-like"/>
    <property type="match status" value="2"/>
</dbReference>
<dbReference type="SMART" id="SM00342">
    <property type="entry name" value="HTH_ARAC"/>
    <property type="match status" value="1"/>
</dbReference>
<dbReference type="GO" id="GO:0003700">
    <property type="term" value="F:DNA-binding transcription factor activity"/>
    <property type="evidence" value="ECO:0007669"/>
    <property type="project" value="InterPro"/>
</dbReference>
<dbReference type="InterPro" id="IPR009057">
    <property type="entry name" value="Homeodomain-like_sf"/>
</dbReference>
<dbReference type="PROSITE" id="PS01124">
    <property type="entry name" value="HTH_ARAC_FAMILY_2"/>
    <property type="match status" value="1"/>
</dbReference>
<dbReference type="InterPro" id="IPR018060">
    <property type="entry name" value="HTH_AraC"/>
</dbReference>
<dbReference type="PANTHER" id="PTHR43280">
    <property type="entry name" value="ARAC-FAMILY TRANSCRIPTIONAL REGULATOR"/>
    <property type="match status" value="1"/>
</dbReference>
<dbReference type="InterPro" id="IPR020449">
    <property type="entry name" value="Tscrpt_reg_AraC-type_HTH"/>
</dbReference>
<dbReference type="AlphaFoldDB" id="A0A4S4BLX4"/>
<dbReference type="SUPFAM" id="SSF51215">
    <property type="entry name" value="Regulatory protein AraC"/>
    <property type="match status" value="1"/>
</dbReference>
<dbReference type="OrthoDB" id="9791615at2"/>
<dbReference type="GO" id="GO:0043565">
    <property type="term" value="F:sequence-specific DNA binding"/>
    <property type="evidence" value="ECO:0007669"/>
    <property type="project" value="InterPro"/>
</dbReference>
<evidence type="ECO:0000313" key="5">
    <source>
        <dbReference type="EMBL" id="THF74845.1"/>
    </source>
</evidence>
<accession>A0A4S4BLX4</accession>
<keyword evidence="1" id="KW-0805">Transcription regulation</keyword>
<sequence length="295" mass="34004">MTYPRELWENTQFHGEEYPFYCFRNRAAPVRAGQQVLWMHWHVHFELIVMLKGEAVFHIESRPYDTKPGDILLVPSGGLHVGYAATDEPIEFFALVFNGSMLESSAHDRLHARLLAPYATGQARFPVHIAKRGEAGGPIRECVERAIEEFEGRQRGYELTIKSYLILLFAYLARQHPSPLAADDSAAAPVRGTERFKPLLRYVEEHYDERISVEDAARQVNLNPYHFCKLFKKMTGRTFVDYVNRHRMNEAERLLRDTDLSITEIAERVGCGNSNYFTKLFKRHMGTTPSQARGR</sequence>
<dbReference type="Pfam" id="PF12833">
    <property type="entry name" value="HTH_18"/>
    <property type="match status" value="1"/>
</dbReference>
<evidence type="ECO:0000256" key="3">
    <source>
        <dbReference type="ARBA" id="ARBA00023163"/>
    </source>
</evidence>
<proteinExistence type="predicted"/>
<dbReference type="InterPro" id="IPR014710">
    <property type="entry name" value="RmlC-like_jellyroll"/>
</dbReference>
<dbReference type="PANTHER" id="PTHR43280:SF2">
    <property type="entry name" value="HTH-TYPE TRANSCRIPTIONAL REGULATOR EXSA"/>
    <property type="match status" value="1"/>
</dbReference>
<dbReference type="Pfam" id="PF02311">
    <property type="entry name" value="AraC_binding"/>
    <property type="match status" value="1"/>
</dbReference>
<dbReference type="InterPro" id="IPR003313">
    <property type="entry name" value="AraC-bd"/>
</dbReference>
<dbReference type="Gene3D" id="2.60.120.10">
    <property type="entry name" value="Jelly Rolls"/>
    <property type="match status" value="1"/>
</dbReference>
<keyword evidence="2" id="KW-0238">DNA-binding</keyword>
<name>A0A4S4BLX4_9BACL</name>
<protein>
    <submittedName>
        <fullName evidence="5">Helix-turn-helix domain-containing protein</fullName>
    </submittedName>
</protein>
<feature type="domain" description="HTH araC/xylS-type" evidence="4">
    <location>
        <begin position="197"/>
        <end position="295"/>
    </location>
</feature>
<comment type="caution">
    <text evidence="5">The sequence shown here is derived from an EMBL/GenBank/DDBJ whole genome shotgun (WGS) entry which is preliminary data.</text>
</comment>
<keyword evidence="6" id="KW-1185">Reference proteome</keyword>